<dbReference type="GO" id="GO:1905515">
    <property type="term" value="P:non-motile cilium assembly"/>
    <property type="evidence" value="ECO:0007669"/>
    <property type="project" value="TreeGrafter"/>
</dbReference>
<reference evidence="3" key="1">
    <citation type="journal article" date="2004" name="Nature">
        <title>Genome duplication in the teleost fish Tetraodon nigroviridis reveals the early vertebrate proto-karyotype.</title>
        <authorList>
            <person name="Jaillon O."/>
            <person name="Aury J.-M."/>
            <person name="Brunet F."/>
            <person name="Petit J.-L."/>
            <person name="Stange-Thomann N."/>
            <person name="Mauceli E."/>
            <person name="Bouneau L."/>
            <person name="Fischer C."/>
            <person name="Ozouf-Costaz C."/>
            <person name="Bernot A."/>
            <person name="Nicaud S."/>
            <person name="Jaffe D."/>
            <person name="Fisher S."/>
            <person name="Lutfalla G."/>
            <person name="Dossat C."/>
            <person name="Segurens B."/>
            <person name="Dasilva C."/>
            <person name="Salanoubat M."/>
            <person name="Levy M."/>
            <person name="Boudet N."/>
            <person name="Castellano S."/>
            <person name="Anthouard V."/>
            <person name="Jubin C."/>
            <person name="Castelli V."/>
            <person name="Katinka M."/>
            <person name="Vacherie B."/>
            <person name="Biemont C."/>
            <person name="Skalli Z."/>
            <person name="Cattolico L."/>
            <person name="Poulain J."/>
            <person name="De Berardinis V."/>
            <person name="Cruaud C."/>
            <person name="Duprat S."/>
            <person name="Brottier P."/>
            <person name="Coutanceau J.-P."/>
            <person name="Gouzy J."/>
            <person name="Parra G."/>
            <person name="Lardier G."/>
            <person name="Chapple C."/>
            <person name="McKernan K.J."/>
            <person name="McEwan P."/>
            <person name="Bosak S."/>
            <person name="Kellis M."/>
            <person name="Volff J.-N."/>
            <person name="Guigo R."/>
            <person name="Zody M.C."/>
            <person name="Mesirov J."/>
            <person name="Lindblad-Toh K."/>
            <person name="Birren B."/>
            <person name="Nusbaum C."/>
            <person name="Kahn D."/>
            <person name="Robinson-Rechavi M."/>
            <person name="Laudet V."/>
            <person name="Schachter V."/>
            <person name="Quetier F."/>
            <person name="Saurin W."/>
            <person name="Scarpelli C."/>
            <person name="Wincker P."/>
            <person name="Lander E.S."/>
            <person name="Weissenbach J."/>
            <person name="Roest Crollius H."/>
        </authorList>
    </citation>
    <scope>NUCLEOTIDE SEQUENCE [LARGE SCALE GENOMIC DNA]</scope>
</reference>
<dbReference type="AlphaFoldDB" id="Q4SC82"/>
<dbReference type="EMBL" id="CAAE01014659">
    <property type="protein sequence ID" value="CAG01750.1"/>
    <property type="molecule type" value="Genomic_DNA"/>
</dbReference>
<organism evidence="3">
    <name type="scientific">Tetraodon nigroviridis</name>
    <name type="common">Spotted green pufferfish</name>
    <name type="synonym">Chelonodon nigroviridis</name>
    <dbReference type="NCBI Taxonomy" id="99883"/>
    <lineage>
        <taxon>Eukaryota</taxon>
        <taxon>Metazoa</taxon>
        <taxon>Chordata</taxon>
        <taxon>Craniata</taxon>
        <taxon>Vertebrata</taxon>
        <taxon>Euteleostomi</taxon>
        <taxon>Actinopterygii</taxon>
        <taxon>Neopterygii</taxon>
        <taxon>Teleostei</taxon>
        <taxon>Neoteleostei</taxon>
        <taxon>Acanthomorphata</taxon>
        <taxon>Eupercaria</taxon>
        <taxon>Tetraodontiformes</taxon>
        <taxon>Tetradontoidea</taxon>
        <taxon>Tetraodontidae</taxon>
        <taxon>Tetraodon</taxon>
    </lineage>
</organism>
<sequence>MADDEKLRIHFLELDKTRSKKSEQRIKKKGEIIRENQKPCQTCVNTQKENAYYSGLIETYQAKLREAEEKAAKLSSCLTEKDAEIEGLKQKISEQRLKFVELGGESVMAKVTELAKKNKQLCVEVESEKTKSSQSHSRIQALEKQLAALKNVPKREQTTECGKDEETVRLLQEMLAASEQKASEQRNKVQSLRQELKVAHKVVISEVGMDVPFQKLMNSPVGFKGRAQQIQTLQGKVQQLEKKLREGTDYNQSSAQPVRGKWNTANNPHEERYQSKLQDLQKERRAATEKLSADYEALKTEHNKLKQIAEVSRARNICLTRELKTVTIQLSALKVKSEHDNELVEALVVSNH</sequence>
<feature type="coiled-coil region" evidence="1">
    <location>
        <begin position="57"/>
        <end position="98"/>
    </location>
</feature>
<keyword evidence="1" id="KW-0175">Coiled coil</keyword>
<dbReference type="OrthoDB" id="10258312at2759"/>
<comment type="caution">
    <text evidence="3">The sequence shown here is derived from an EMBL/GenBank/DDBJ whole genome shotgun (WGS) entry which is preliminary data.</text>
</comment>
<dbReference type="GO" id="GO:0034451">
    <property type="term" value="C:centriolar satellite"/>
    <property type="evidence" value="ECO:0007669"/>
    <property type="project" value="TreeGrafter"/>
</dbReference>
<evidence type="ECO:0000256" key="2">
    <source>
        <dbReference type="SAM" id="MobiDB-lite"/>
    </source>
</evidence>
<evidence type="ECO:0000256" key="1">
    <source>
        <dbReference type="SAM" id="Coils"/>
    </source>
</evidence>
<gene>
    <name evidence="3" type="ORF">GSTENG00020621001</name>
</gene>
<name>Q4SC82_TETNG</name>
<proteinExistence type="predicted"/>
<accession>Q4SC82</accession>
<dbReference type="KEGG" id="tng:GSTEN00020621G001"/>
<feature type="coiled-coil region" evidence="1">
    <location>
        <begin position="168"/>
        <end position="202"/>
    </location>
</feature>
<dbReference type="InterPro" id="IPR038929">
    <property type="entry name" value="CCDC13"/>
</dbReference>
<dbReference type="PANTHER" id="PTHR31935:SF1">
    <property type="entry name" value="COILED-COIL DOMAIN-CONTAINING PROTEIN 13"/>
    <property type="match status" value="1"/>
</dbReference>
<evidence type="ECO:0000313" key="3">
    <source>
        <dbReference type="EMBL" id="CAG01750.1"/>
    </source>
</evidence>
<dbReference type="GO" id="GO:0031122">
    <property type="term" value="P:cytoplasmic microtubule organization"/>
    <property type="evidence" value="ECO:0007669"/>
    <property type="project" value="TreeGrafter"/>
</dbReference>
<feature type="region of interest" description="Disordered" evidence="2">
    <location>
        <begin position="247"/>
        <end position="270"/>
    </location>
</feature>
<protein>
    <submittedName>
        <fullName evidence="3">(spotted green pufferfish) hypothetical protein</fullName>
    </submittedName>
</protein>
<reference evidence="3" key="2">
    <citation type="submission" date="2004-02" db="EMBL/GenBank/DDBJ databases">
        <authorList>
            <consortium name="Genoscope"/>
            <consortium name="Whitehead Institute Centre for Genome Research"/>
        </authorList>
    </citation>
    <scope>NUCLEOTIDE SEQUENCE</scope>
</reference>
<dbReference type="PANTHER" id="PTHR31935">
    <property type="entry name" value="COILED-COIL DOMAIN-CONTAINING PROTEIN 13"/>
    <property type="match status" value="1"/>
</dbReference>